<dbReference type="EMBL" id="SSMQ01000038">
    <property type="protein sequence ID" value="TKD01690.1"/>
    <property type="molecule type" value="Genomic_DNA"/>
</dbReference>
<feature type="domain" description="SHSP" evidence="4">
    <location>
        <begin position="65"/>
        <end position="177"/>
    </location>
</feature>
<dbReference type="RefSeq" id="WP_136932640.1">
    <property type="nucleotide sequence ID" value="NZ_SSMQ01000038.1"/>
</dbReference>
<comment type="caution">
    <text evidence="5">The sequence shown here is derived from an EMBL/GenBank/DDBJ whole genome shotgun (WGS) entry which is preliminary data.</text>
</comment>
<dbReference type="InterPro" id="IPR044587">
    <property type="entry name" value="HSP21-like"/>
</dbReference>
<evidence type="ECO:0000256" key="3">
    <source>
        <dbReference type="RuleBase" id="RU003616"/>
    </source>
</evidence>
<organism evidence="5 6">
    <name type="scientific">Polyangium fumosum</name>
    <dbReference type="NCBI Taxonomy" id="889272"/>
    <lineage>
        <taxon>Bacteria</taxon>
        <taxon>Pseudomonadati</taxon>
        <taxon>Myxococcota</taxon>
        <taxon>Polyangia</taxon>
        <taxon>Polyangiales</taxon>
        <taxon>Polyangiaceae</taxon>
        <taxon>Polyangium</taxon>
    </lineage>
</organism>
<dbReference type="PROSITE" id="PS01031">
    <property type="entry name" value="SHSP"/>
    <property type="match status" value="1"/>
</dbReference>
<proteinExistence type="inferred from homology"/>
<sequence>MLNVEQAIAEVASVYQSLTGRAIKPGRYELPPEVDPASHAESHYRQFKALLEQKARVAVDPRGKGGETPLPPPVDVVELEREVRVMVDVPGCPREQLAVSVTGDALTIRGERGASRSLAGMMRLEERRKGPILRTIALPPRARREGIEATLRDGVLTIAIPTDGQGNDATEVPIDVK</sequence>
<dbReference type="Proteomes" id="UP000309215">
    <property type="component" value="Unassembled WGS sequence"/>
</dbReference>
<evidence type="ECO:0000259" key="4">
    <source>
        <dbReference type="PROSITE" id="PS01031"/>
    </source>
</evidence>
<evidence type="ECO:0000256" key="1">
    <source>
        <dbReference type="ARBA" id="ARBA00023016"/>
    </source>
</evidence>
<dbReference type="AlphaFoldDB" id="A0A4U1J4S3"/>
<dbReference type="PANTHER" id="PTHR46733:SF4">
    <property type="entry name" value="HEAT SHOCK PROTEIN 21, CHLOROPLASTIC"/>
    <property type="match status" value="1"/>
</dbReference>
<dbReference type="CDD" id="cd06464">
    <property type="entry name" value="ACD_sHsps-like"/>
    <property type="match status" value="1"/>
</dbReference>
<evidence type="ECO:0000313" key="6">
    <source>
        <dbReference type="Proteomes" id="UP000309215"/>
    </source>
</evidence>
<dbReference type="InterPro" id="IPR008978">
    <property type="entry name" value="HSP20-like_chaperone"/>
</dbReference>
<dbReference type="OrthoDB" id="9811615at2"/>
<protein>
    <submittedName>
        <fullName evidence="5">Hsp20/alpha crystallin family protein</fullName>
    </submittedName>
</protein>
<accession>A0A4U1J4S3</accession>
<comment type="similarity">
    <text evidence="2 3">Belongs to the small heat shock protein (HSP20) family.</text>
</comment>
<dbReference type="PANTHER" id="PTHR46733">
    <property type="entry name" value="26.5 KDA HEAT SHOCK PROTEIN, MITOCHONDRIAL"/>
    <property type="match status" value="1"/>
</dbReference>
<name>A0A4U1J4S3_9BACT</name>
<dbReference type="Pfam" id="PF00011">
    <property type="entry name" value="HSP20"/>
    <property type="match status" value="1"/>
</dbReference>
<dbReference type="SUPFAM" id="SSF49764">
    <property type="entry name" value="HSP20-like chaperones"/>
    <property type="match status" value="1"/>
</dbReference>
<evidence type="ECO:0000256" key="2">
    <source>
        <dbReference type="PROSITE-ProRule" id="PRU00285"/>
    </source>
</evidence>
<keyword evidence="1" id="KW-0346">Stress response</keyword>
<gene>
    <name evidence="5" type="ORF">E8A74_30565</name>
</gene>
<dbReference type="InterPro" id="IPR002068">
    <property type="entry name" value="A-crystallin/Hsp20_dom"/>
</dbReference>
<reference evidence="5 6" key="1">
    <citation type="submission" date="2019-04" db="EMBL/GenBank/DDBJ databases">
        <authorList>
            <person name="Li Y."/>
            <person name="Wang J."/>
        </authorList>
    </citation>
    <scope>NUCLEOTIDE SEQUENCE [LARGE SCALE GENOMIC DNA]</scope>
    <source>
        <strain evidence="5 6">DSM 14668</strain>
    </source>
</reference>
<dbReference type="GO" id="GO:0009408">
    <property type="term" value="P:response to heat"/>
    <property type="evidence" value="ECO:0007669"/>
    <property type="project" value="InterPro"/>
</dbReference>
<dbReference type="Gene3D" id="2.60.40.790">
    <property type="match status" value="1"/>
</dbReference>
<evidence type="ECO:0000313" key="5">
    <source>
        <dbReference type="EMBL" id="TKD01690.1"/>
    </source>
</evidence>
<keyword evidence="6" id="KW-1185">Reference proteome</keyword>